<dbReference type="OrthoDB" id="1751327at2759"/>
<keyword evidence="2" id="KW-0808">Transferase</keyword>
<feature type="compositionally biased region" description="Polar residues" evidence="1">
    <location>
        <begin position="78"/>
        <end position="91"/>
    </location>
</feature>
<gene>
    <name evidence="2" type="ORF">EPI10_031346</name>
</gene>
<feature type="region of interest" description="Disordered" evidence="1">
    <location>
        <begin position="70"/>
        <end position="107"/>
    </location>
</feature>
<sequence>MCKRFIEGLNEDIKLLVGILDINEFVVLVERAYKAEELMFKGTSLSVDSVEHDMWENAGAKCEAKNMMAKGRPPRNVENVSGSQRGTTDTAVRSKARAPTRAYTIPA</sequence>
<proteinExistence type="predicted"/>
<evidence type="ECO:0000313" key="3">
    <source>
        <dbReference type="Proteomes" id="UP000325315"/>
    </source>
</evidence>
<accession>A0A5B6X014</accession>
<dbReference type="GO" id="GO:0016301">
    <property type="term" value="F:kinase activity"/>
    <property type="evidence" value="ECO:0007669"/>
    <property type="project" value="UniProtKB-KW"/>
</dbReference>
<reference evidence="2" key="1">
    <citation type="submission" date="2019-08" db="EMBL/GenBank/DDBJ databases">
        <authorList>
            <person name="Liu F."/>
        </authorList>
    </citation>
    <scope>NUCLEOTIDE SEQUENCE [LARGE SCALE GENOMIC DNA]</scope>
    <source>
        <strain evidence="2">PA1801</strain>
        <tissue evidence="2">Leaf</tissue>
    </source>
</reference>
<keyword evidence="2" id="KW-0675">Receptor</keyword>
<comment type="caution">
    <text evidence="2">The sequence shown here is derived from an EMBL/GenBank/DDBJ whole genome shotgun (WGS) entry which is preliminary data.</text>
</comment>
<dbReference type="AlphaFoldDB" id="A0A5B6X014"/>
<dbReference type="Proteomes" id="UP000325315">
    <property type="component" value="Unassembled WGS sequence"/>
</dbReference>
<keyword evidence="2" id="KW-0418">Kinase</keyword>
<evidence type="ECO:0000313" key="2">
    <source>
        <dbReference type="EMBL" id="KAA3487529.1"/>
    </source>
</evidence>
<keyword evidence="3" id="KW-1185">Reference proteome</keyword>
<organism evidence="2 3">
    <name type="scientific">Gossypium australe</name>
    <dbReference type="NCBI Taxonomy" id="47621"/>
    <lineage>
        <taxon>Eukaryota</taxon>
        <taxon>Viridiplantae</taxon>
        <taxon>Streptophyta</taxon>
        <taxon>Embryophyta</taxon>
        <taxon>Tracheophyta</taxon>
        <taxon>Spermatophyta</taxon>
        <taxon>Magnoliopsida</taxon>
        <taxon>eudicotyledons</taxon>
        <taxon>Gunneridae</taxon>
        <taxon>Pentapetalae</taxon>
        <taxon>rosids</taxon>
        <taxon>malvids</taxon>
        <taxon>Malvales</taxon>
        <taxon>Malvaceae</taxon>
        <taxon>Malvoideae</taxon>
        <taxon>Gossypium</taxon>
    </lineage>
</organism>
<dbReference type="EMBL" id="SMMG02000001">
    <property type="protein sequence ID" value="KAA3487529.1"/>
    <property type="molecule type" value="Genomic_DNA"/>
</dbReference>
<name>A0A5B6X014_9ROSI</name>
<protein>
    <submittedName>
        <fullName evidence="2">Putative LRR receptor-like serine/threonine-protein kinase</fullName>
    </submittedName>
</protein>
<evidence type="ECO:0000256" key="1">
    <source>
        <dbReference type="SAM" id="MobiDB-lite"/>
    </source>
</evidence>